<proteinExistence type="predicted"/>
<evidence type="ECO:0000313" key="2">
    <source>
        <dbReference type="Proteomes" id="UP000295077"/>
    </source>
</evidence>
<dbReference type="GeneID" id="55811828"/>
<dbReference type="Proteomes" id="UP000295077">
    <property type="component" value="Segment"/>
</dbReference>
<sequence>MQRDMVDVTDDRTLTQGTIFNCAYSASYPNNETLGLVITARCDIANKEKVKFYNFIPAVPFSIWRDKELQPIVKKQVFKNLKRQFLELLEKASFSELNVTTYGYHRIYAVIKEKNLLNNRELTRLDSLQTKINCLDENSAYEKIIIHFRDECEKALKDIIENKNPDYFFIDNVDGYNSVVVNLREIYELNISLAKKIPNGIELDNGENYSGLNINVTNKFCSIVGQLKSPFIELLMQRFTNNFVRVGVANHHSKLLTTIMDAK</sequence>
<accession>A0A482ILT8</accession>
<reference evidence="1 2" key="1">
    <citation type="submission" date="2019-01" db="EMBL/GenBank/DDBJ databases">
        <authorList>
            <person name="Bleriot I."/>
            <person name="Guijarro P."/>
            <person name="Trastoy R."/>
            <person name="Blasco L."/>
            <person name="Fernandez-Garcia L."/>
            <person name="Ambroa A."/>
            <person name="Perez-Nadales E."/>
            <person name="Fernandez-Cuenca F."/>
            <person name="Torre-Cisneros J."/>
            <person name="Oteo J."/>
            <person name="Oliver A."/>
            <person name="Canton R."/>
            <person name="Kidd T."/>
            <person name="Navarro F."/>
            <person name="Miro E."/>
            <person name="Pascual A."/>
            <person name="Bou G."/>
            <person name="Martinez-Martinez L."/>
            <person name="Tomas M."/>
        </authorList>
    </citation>
    <scope>NUCLEOTIDE SEQUENCE [LARGE SCALE GENOMIC DNA]</scope>
</reference>
<name>A0A482ILT8_9CAUD</name>
<organism evidence="1 2">
    <name type="scientific">Klebsiella phage ST16-OXA48phi5.4</name>
    <dbReference type="NCBI Taxonomy" id="2510483"/>
    <lineage>
        <taxon>Viruses</taxon>
        <taxon>Duplodnaviria</taxon>
        <taxon>Heunggongvirae</taxon>
        <taxon>Uroviricota</taxon>
        <taxon>Caudoviricetes</taxon>
        <taxon>Peduoviridae</taxon>
        <taxon>Reipivirus</taxon>
        <taxon>Reipivirus ST16OXA48phi54</taxon>
    </lineage>
</organism>
<dbReference type="EMBL" id="MK416015">
    <property type="protein sequence ID" value="QBP07934.1"/>
    <property type="molecule type" value="Genomic_DNA"/>
</dbReference>
<dbReference type="KEGG" id="vg:55811828"/>
<evidence type="ECO:0000313" key="1">
    <source>
        <dbReference type="EMBL" id="QBP07934.1"/>
    </source>
</evidence>
<protein>
    <submittedName>
        <fullName evidence="1">Uncharacterized protein</fullName>
    </submittedName>
</protein>
<keyword evidence="2" id="KW-1185">Reference proteome</keyword>
<dbReference type="RefSeq" id="YP_009882527.1">
    <property type="nucleotide sequence ID" value="NC_049450.1"/>
</dbReference>